<protein>
    <submittedName>
        <fullName evidence="1">Uncharacterized protein</fullName>
    </submittedName>
</protein>
<dbReference type="Proteomes" id="UP000260136">
    <property type="component" value="Chromosome"/>
</dbReference>
<reference evidence="2" key="1">
    <citation type="submission" date="2018-06" db="EMBL/GenBank/DDBJ databases">
        <authorList>
            <consortium name="Pathogen Informatics"/>
        </authorList>
    </citation>
    <scope>NUCLEOTIDE SEQUENCE [LARGE SCALE GENOMIC DNA]</scope>
    <source>
        <strain evidence="2">NCTC10115</strain>
    </source>
</reference>
<proteinExistence type="predicted"/>
<organism evidence="1 2">
    <name type="scientific">Mycoplasmoides gallisepticum</name>
    <name type="common">Mycoplasma gallisepticum</name>
    <dbReference type="NCBI Taxonomy" id="2096"/>
    <lineage>
        <taxon>Bacteria</taxon>
        <taxon>Bacillati</taxon>
        <taxon>Mycoplasmatota</taxon>
        <taxon>Mycoplasmoidales</taxon>
        <taxon>Mycoplasmoidaceae</taxon>
        <taxon>Mycoplasmoides</taxon>
    </lineage>
</organism>
<accession>A0A3B0PSI2</accession>
<gene>
    <name evidence="1" type="ORF">NCTC10115_00686</name>
</gene>
<dbReference type="EMBL" id="LS991952">
    <property type="protein sequence ID" value="SYV94366.1"/>
    <property type="molecule type" value="Genomic_DNA"/>
</dbReference>
<evidence type="ECO:0000313" key="2">
    <source>
        <dbReference type="Proteomes" id="UP000260136"/>
    </source>
</evidence>
<name>A0A3B0PSI2_MYCGL</name>
<sequence>MMIDNAIVWATKTQKLGKNSLTIVFACNSSGIEQELTIADIIKKLKLNNKSFLTLVDHITIVLRKLE</sequence>
<dbReference type="AlphaFoldDB" id="A0A3B0PSI2"/>
<evidence type="ECO:0000313" key="1">
    <source>
        <dbReference type="EMBL" id="SYV94366.1"/>
    </source>
</evidence>